<dbReference type="Gene3D" id="1.10.10.10">
    <property type="entry name" value="Winged helix-like DNA-binding domain superfamily/Winged helix DNA-binding domain"/>
    <property type="match status" value="1"/>
</dbReference>
<dbReference type="AlphaFoldDB" id="A0A3P7PFI1"/>
<dbReference type="EMBL" id="LR130778">
    <property type="protein sequence ID" value="VDN48793.1"/>
    <property type="molecule type" value="Genomic_DNA"/>
</dbReference>
<dbReference type="SUPFAM" id="SSF100950">
    <property type="entry name" value="NagB/RpiA/CoA transferase-like"/>
    <property type="match status" value="1"/>
</dbReference>
<dbReference type="InterPro" id="IPR013324">
    <property type="entry name" value="RNA_pol_sigma_r3/r4-like"/>
</dbReference>
<accession>A0A3P7PFI1</accession>
<protein>
    <recommendedName>
        <fullName evidence="5">Sugar-binding domain-containing protein</fullName>
    </recommendedName>
</protein>
<gene>
    <name evidence="6" type="ORF">PATL70BA_2886</name>
</gene>
<dbReference type="InterPro" id="IPR037171">
    <property type="entry name" value="NagB/RpiA_transferase-like"/>
</dbReference>
<evidence type="ECO:0000313" key="7">
    <source>
        <dbReference type="Proteomes" id="UP000279029"/>
    </source>
</evidence>
<dbReference type="SUPFAM" id="SSF88659">
    <property type="entry name" value="Sigma3 and sigma4 domains of RNA polymerase sigma factors"/>
    <property type="match status" value="1"/>
</dbReference>
<comment type="similarity">
    <text evidence="1">Belongs to the SorC transcriptional regulatory family.</text>
</comment>
<dbReference type="Pfam" id="PF04198">
    <property type="entry name" value="Sugar-bind"/>
    <property type="match status" value="1"/>
</dbReference>
<evidence type="ECO:0000256" key="2">
    <source>
        <dbReference type="ARBA" id="ARBA00023015"/>
    </source>
</evidence>
<dbReference type="OrthoDB" id="58802at2"/>
<proteinExistence type="inferred from homology"/>
<keyword evidence="3" id="KW-0238">DNA-binding</keyword>
<dbReference type="InterPro" id="IPR036388">
    <property type="entry name" value="WH-like_DNA-bd_sf"/>
</dbReference>
<dbReference type="GO" id="GO:0030246">
    <property type="term" value="F:carbohydrate binding"/>
    <property type="evidence" value="ECO:0007669"/>
    <property type="project" value="InterPro"/>
</dbReference>
<keyword evidence="7" id="KW-1185">Reference proteome</keyword>
<dbReference type="Proteomes" id="UP000279029">
    <property type="component" value="Chromosome"/>
</dbReference>
<evidence type="ECO:0000259" key="5">
    <source>
        <dbReference type="Pfam" id="PF04198"/>
    </source>
</evidence>
<dbReference type="PANTHER" id="PTHR34294:SF1">
    <property type="entry name" value="TRANSCRIPTIONAL REGULATOR LSRR"/>
    <property type="match status" value="1"/>
</dbReference>
<keyword evidence="4" id="KW-0804">Transcription</keyword>
<dbReference type="KEGG" id="cbar:PATL70BA_2886"/>
<evidence type="ECO:0000313" key="6">
    <source>
        <dbReference type="EMBL" id="VDN48793.1"/>
    </source>
</evidence>
<dbReference type="GO" id="GO:0003677">
    <property type="term" value="F:DNA binding"/>
    <property type="evidence" value="ECO:0007669"/>
    <property type="project" value="UniProtKB-KW"/>
</dbReference>
<sequence length="318" mass="35667">MLDKEEYQLIIDASVLYYLEGKTQSEVAKTLYLSRPKVSRLLKKARELQIVDITINYQNDEFEKLQSEIRRTFDLPHVVITKTLSDKNDTLTEVGKAAAKELLMLLHDDMTLGISWGKHVRTTAKYLKKTAYDNMRIVELFGAISYDLDQTDMLSIGRSISSKLGGKLYPLPSPIYINDPIARKAIVETPLIKGTLNMIENCDLILTGIGSIYSNTLQTLWDNYVDNEMKSQIVKNGGIGFVLAHFFDQNGNFLDMEVNDNVIGIKTESIKNKKIIAVASGEKKAKAILGALRGGLIDTLVSDEATLNYVLQLNEKLK</sequence>
<dbReference type="Gene3D" id="3.40.50.1360">
    <property type="match status" value="1"/>
</dbReference>
<evidence type="ECO:0000256" key="4">
    <source>
        <dbReference type="ARBA" id="ARBA00023163"/>
    </source>
</evidence>
<keyword evidence="2" id="KW-0805">Transcription regulation</keyword>
<reference evidence="6 7" key="1">
    <citation type="submission" date="2018-09" db="EMBL/GenBank/DDBJ databases">
        <authorList>
            <person name="Postec A."/>
        </authorList>
    </citation>
    <scope>NUCLEOTIDE SEQUENCE [LARGE SCALE GENOMIC DNA]</scope>
    <source>
        <strain evidence="6">70B-A</strain>
    </source>
</reference>
<feature type="domain" description="Sugar-binding" evidence="5">
    <location>
        <begin position="64"/>
        <end position="311"/>
    </location>
</feature>
<dbReference type="PANTHER" id="PTHR34294">
    <property type="entry name" value="TRANSCRIPTIONAL REGULATOR-RELATED"/>
    <property type="match status" value="1"/>
</dbReference>
<evidence type="ECO:0000256" key="1">
    <source>
        <dbReference type="ARBA" id="ARBA00010466"/>
    </source>
</evidence>
<dbReference type="RefSeq" id="WP_125137874.1">
    <property type="nucleotide sequence ID" value="NZ_LR130778.1"/>
</dbReference>
<dbReference type="InterPro" id="IPR051054">
    <property type="entry name" value="SorC_transcr_regulators"/>
</dbReference>
<dbReference type="InterPro" id="IPR007324">
    <property type="entry name" value="Sugar-bd_dom_put"/>
</dbReference>
<evidence type="ECO:0000256" key="3">
    <source>
        <dbReference type="ARBA" id="ARBA00023125"/>
    </source>
</evidence>
<name>A0A3P7PFI1_9FIRM</name>
<organism evidence="6 7">
    <name type="scientific">Petrocella atlantisensis</name>
    <dbReference type="NCBI Taxonomy" id="2173034"/>
    <lineage>
        <taxon>Bacteria</taxon>
        <taxon>Bacillati</taxon>
        <taxon>Bacillota</taxon>
        <taxon>Clostridia</taxon>
        <taxon>Lachnospirales</taxon>
        <taxon>Vallitaleaceae</taxon>
        <taxon>Petrocella</taxon>
    </lineage>
</organism>